<gene>
    <name evidence="2" type="ORF">J2Z40_002942</name>
</gene>
<feature type="region of interest" description="Disordered" evidence="1">
    <location>
        <begin position="35"/>
        <end position="82"/>
    </location>
</feature>
<sequence>MAKKGMLIFILLSLLPICFGVYYMLFNEVQKNETNSIEEESKEPSDKEEHKNRVEEENKQDMVEASNDHLKTDNGEESIDSFLPMDDIDDEAIRKEEELNGMDTEVHLAEEPYDLPEGANIIEHGSNRHLEILAEQFVMMHFDLTDKLLSYHGEFISRDNQYAKVTVLKTDFRSLEKEKFNVILSLQGQIQAISLQVIDNY</sequence>
<evidence type="ECO:0000256" key="1">
    <source>
        <dbReference type="SAM" id="MobiDB-lite"/>
    </source>
</evidence>
<organism evidence="2 3">
    <name type="scientific">Cytobacillus eiseniae</name>
    <dbReference type="NCBI Taxonomy" id="762947"/>
    <lineage>
        <taxon>Bacteria</taxon>
        <taxon>Bacillati</taxon>
        <taxon>Bacillota</taxon>
        <taxon>Bacilli</taxon>
        <taxon>Bacillales</taxon>
        <taxon>Bacillaceae</taxon>
        <taxon>Cytobacillus</taxon>
    </lineage>
</organism>
<evidence type="ECO:0000313" key="3">
    <source>
        <dbReference type="Proteomes" id="UP001519293"/>
    </source>
</evidence>
<proteinExistence type="predicted"/>
<evidence type="ECO:0000313" key="2">
    <source>
        <dbReference type="EMBL" id="MBP2242368.1"/>
    </source>
</evidence>
<name>A0ABS4RHJ3_9BACI</name>
<reference evidence="2 3" key="1">
    <citation type="submission" date="2021-03" db="EMBL/GenBank/DDBJ databases">
        <title>Genomic Encyclopedia of Type Strains, Phase IV (KMG-IV): sequencing the most valuable type-strain genomes for metagenomic binning, comparative biology and taxonomic classification.</title>
        <authorList>
            <person name="Goeker M."/>
        </authorList>
    </citation>
    <scope>NUCLEOTIDE SEQUENCE [LARGE SCALE GENOMIC DNA]</scope>
    <source>
        <strain evidence="2 3">DSM 26675</strain>
    </source>
</reference>
<dbReference type="Proteomes" id="UP001519293">
    <property type="component" value="Unassembled WGS sequence"/>
</dbReference>
<feature type="compositionally biased region" description="Basic and acidic residues" evidence="1">
    <location>
        <begin position="42"/>
        <end position="74"/>
    </location>
</feature>
<dbReference type="RefSeq" id="WP_066398115.1">
    <property type="nucleotide sequence ID" value="NZ_JAGIKZ010000019.1"/>
</dbReference>
<accession>A0ABS4RHJ3</accession>
<comment type="caution">
    <text evidence="2">The sequence shown here is derived from an EMBL/GenBank/DDBJ whole genome shotgun (WGS) entry which is preliminary data.</text>
</comment>
<protein>
    <submittedName>
        <fullName evidence="2">Uncharacterized protein</fullName>
    </submittedName>
</protein>
<dbReference type="EMBL" id="JAGIKZ010000019">
    <property type="protein sequence ID" value="MBP2242368.1"/>
    <property type="molecule type" value="Genomic_DNA"/>
</dbReference>
<keyword evidence="3" id="KW-1185">Reference proteome</keyword>